<organism evidence="3 4">
    <name type="scientific">Pelobates cultripes</name>
    <name type="common">Western spadefoot toad</name>
    <dbReference type="NCBI Taxonomy" id="61616"/>
    <lineage>
        <taxon>Eukaryota</taxon>
        <taxon>Metazoa</taxon>
        <taxon>Chordata</taxon>
        <taxon>Craniata</taxon>
        <taxon>Vertebrata</taxon>
        <taxon>Euteleostomi</taxon>
        <taxon>Amphibia</taxon>
        <taxon>Batrachia</taxon>
        <taxon>Anura</taxon>
        <taxon>Pelobatoidea</taxon>
        <taxon>Pelobatidae</taxon>
        <taxon>Pelobates</taxon>
    </lineage>
</organism>
<dbReference type="EMBL" id="OW240912">
    <property type="protein sequence ID" value="CAH2224006.1"/>
    <property type="molecule type" value="Genomic_DNA"/>
</dbReference>
<gene>
    <name evidence="3" type="ORF">PECUL_23A012212</name>
</gene>
<dbReference type="AlphaFoldDB" id="A0AAD1R5Y0"/>
<feature type="domain" description="Endonuclease/exonuclease/phosphatase" evidence="2">
    <location>
        <begin position="11"/>
        <end position="85"/>
    </location>
</feature>
<feature type="region of interest" description="Disordered" evidence="1">
    <location>
        <begin position="357"/>
        <end position="376"/>
    </location>
</feature>
<evidence type="ECO:0000259" key="2">
    <source>
        <dbReference type="Pfam" id="PF03372"/>
    </source>
</evidence>
<dbReference type="Gene3D" id="3.60.10.10">
    <property type="entry name" value="Endonuclease/exonuclease/phosphatase"/>
    <property type="match status" value="1"/>
</dbReference>
<dbReference type="Pfam" id="PF03372">
    <property type="entry name" value="Exo_endo_phos"/>
    <property type="match status" value="1"/>
</dbReference>
<evidence type="ECO:0000256" key="1">
    <source>
        <dbReference type="SAM" id="MobiDB-lite"/>
    </source>
</evidence>
<dbReference type="GO" id="GO:0003824">
    <property type="term" value="F:catalytic activity"/>
    <property type="evidence" value="ECO:0007669"/>
    <property type="project" value="InterPro"/>
</dbReference>
<dbReference type="InterPro" id="IPR036691">
    <property type="entry name" value="Endo/exonu/phosph_ase_sf"/>
</dbReference>
<reference evidence="3" key="1">
    <citation type="submission" date="2022-03" db="EMBL/GenBank/DDBJ databases">
        <authorList>
            <person name="Alioto T."/>
            <person name="Alioto T."/>
            <person name="Gomez Garrido J."/>
        </authorList>
    </citation>
    <scope>NUCLEOTIDE SEQUENCE</scope>
</reference>
<accession>A0AAD1R5Y0</accession>
<dbReference type="Proteomes" id="UP001295444">
    <property type="component" value="Chromosome 01"/>
</dbReference>
<evidence type="ECO:0000313" key="3">
    <source>
        <dbReference type="EMBL" id="CAH2224006.1"/>
    </source>
</evidence>
<proteinExistence type="predicted"/>
<dbReference type="InterPro" id="IPR005135">
    <property type="entry name" value="Endo/exonuclease/phosphatase"/>
</dbReference>
<keyword evidence="4" id="KW-1185">Reference proteome</keyword>
<protein>
    <recommendedName>
        <fullName evidence="2">Endonuclease/exonuclease/phosphatase domain-containing protein</fullName>
    </recommendedName>
</protein>
<dbReference type="PANTHER" id="PTHR19446">
    <property type="entry name" value="REVERSE TRANSCRIPTASES"/>
    <property type="match status" value="1"/>
</dbReference>
<dbReference type="SUPFAM" id="SSF56219">
    <property type="entry name" value="DNase I-like"/>
    <property type="match status" value="1"/>
</dbReference>
<name>A0AAD1R5Y0_PELCU</name>
<sequence>MAYRRAHMSVMTLNCRGLNIPERRTHLLRVLRQKRTSIALLQETHFKEGAAPKLRNAYYPLNFYNNQTLARQAGVAILIAADLGFRELDRMADDQGRFLFLKGVIADRVYTLASIYVPNSRQAPFLRGTLRKLQGFSEGALIVGEGLSRLRKTSMEPATWSDHGSVQIELESQLFKPAIRTWRLNELLLQDPTVRNEISQALERYFEENGSGDMSPVTVWEAHKSVIRGSLIGIATRKRREATRNMTELYGTISRLELQHKRSQMVTIYRDLMEARRNLKALLTQRYLRSMQTSKSFFYTHANKGGKFLARLLRGEMARTQVRKLCLTSGKVSQHPEDIAGEFRAYYNSLYNLHSQDSPIHRRDSSQHTQTYLQEH</sequence>
<feature type="non-terminal residue" evidence="3">
    <location>
        <position position="376"/>
    </location>
</feature>
<feature type="compositionally biased region" description="Polar residues" evidence="1">
    <location>
        <begin position="367"/>
        <end position="376"/>
    </location>
</feature>
<evidence type="ECO:0000313" key="4">
    <source>
        <dbReference type="Proteomes" id="UP001295444"/>
    </source>
</evidence>